<dbReference type="Gene3D" id="1.10.10.10">
    <property type="entry name" value="Winged helix-like DNA-binding domain superfamily/Winged helix DNA-binding domain"/>
    <property type="match status" value="1"/>
</dbReference>
<feature type="domain" description="HTH lysR-type" evidence="6">
    <location>
        <begin position="2"/>
        <end position="59"/>
    </location>
</feature>
<evidence type="ECO:0000313" key="8">
    <source>
        <dbReference type="Proteomes" id="UP000283128"/>
    </source>
</evidence>
<accession>A0A437Q1P8</accession>
<dbReference type="FunFam" id="1.10.10.10:FF:000001">
    <property type="entry name" value="LysR family transcriptional regulator"/>
    <property type="match status" value="1"/>
</dbReference>
<dbReference type="SUPFAM" id="SSF46785">
    <property type="entry name" value="Winged helix' DNA-binding domain"/>
    <property type="match status" value="1"/>
</dbReference>
<dbReference type="Pfam" id="PF00126">
    <property type="entry name" value="HTH_1"/>
    <property type="match status" value="1"/>
</dbReference>
<dbReference type="PANTHER" id="PTHR30346:SF29">
    <property type="entry name" value="LYSR SUBSTRATE-BINDING"/>
    <property type="match status" value="1"/>
</dbReference>
<dbReference type="Gene3D" id="3.40.190.10">
    <property type="entry name" value="Periplasmic binding protein-like II"/>
    <property type="match status" value="3"/>
</dbReference>
<comment type="caution">
    <text evidence="7">The sequence shown here is derived from an EMBL/GenBank/DDBJ whole genome shotgun (WGS) entry which is preliminary data.</text>
</comment>
<dbReference type="InterPro" id="IPR005119">
    <property type="entry name" value="LysR_subst-bd"/>
</dbReference>
<evidence type="ECO:0000256" key="5">
    <source>
        <dbReference type="SAM" id="MobiDB-lite"/>
    </source>
</evidence>
<comment type="similarity">
    <text evidence="1">Belongs to the LysR transcriptional regulatory family.</text>
</comment>
<evidence type="ECO:0000256" key="4">
    <source>
        <dbReference type="ARBA" id="ARBA00023163"/>
    </source>
</evidence>
<proteinExistence type="inferred from homology"/>
<feature type="compositionally biased region" description="Gly residues" evidence="5">
    <location>
        <begin position="158"/>
        <end position="167"/>
    </location>
</feature>
<dbReference type="GO" id="GO:0032993">
    <property type="term" value="C:protein-DNA complex"/>
    <property type="evidence" value="ECO:0007669"/>
    <property type="project" value="TreeGrafter"/>
</dbReference>
<dbReference type="PRINTS" id="PR00039">
    <property type="entry name" value="HTHLYSR"/>
</dbReference>
<dbReference type="GO" id="GO:0003700">
    <property type="term" value="F:DNA-binding transcription factor activity"/>
    <property type="evidence" value="ECO:0007669"/>
    <property type="project" value="InterPro"/>
</dbReference>
<evidence type="ECO:0000259" key="6">
    <source>
        <dbReference type="PROSITE" id="PS50931"/>
    </source>
</evidence>
<evidence type="ECO:0000256" key="3">
    <source>
        <dbReference type="ARBA" id="ARBA00023125"/>
    </source>
</evidence>
<organism evidence="7 8">
    <name type="scientific">Streptomyces antnestii</name>
    <dbReference type="NCBI Taxonomy" id="2494256"/>
    <lineage>
        <taxon>Bacteria</taxon>
        <taxon>Bacillati</taxon>
        <taxon>Actinomycetota</taxon>
        <taxon>Actinomycetes</taxon>
        <taxon>Kitasatosporales</taxon>
        <taxon>Streptomycetaceae</taxon>
        <taxon>Streptomyces</taxon>
    </lineage>
</organism>
<dbReference type="PANTHER" id="PTHR30346">
    <property type="entry name" value="TRANSCRIPTIONAL DUAL REGULATOR HCAR-RELATED"/>
    <property type="match status" value="1"/>
</dbReference>
<dbReference type="Pfam" id="PF03466">
    <property type="entry name" value="LysR_substrate"/>
    <property type="match status" value="2"/>
</dbReference>
<keyword evidence="3" id="KW-0238">DNA-binding</keyword>
<feature type="region of interest" description="Disordered" evidence="5">
    <location>
        <begin position="152"/>
        <end position="177"/>
    </location>
</feature>
<keyword evidence="2" id="KW-0805">Transcription regulation</keyword>
<name>A0A437Q1P8_9ACTN</name>
<dbReference type="InterPro" id="IPR000847">
    <property type="entry name" value="LysR_HTH_N"/>
</dbReference>
<protein>
    <submittedName>
        <fullName evidence="7">LysR family transcriptional regulator</fullName>
    </submittedName>
</protein>
<gene>
    <name evidence="7" type="ORF">EOT10_00700</name>
</gene>
<dbReference type="InterPro" id="IPR036388">
    <property type="entry name" value="WH-like_DNA-bd_sf"/>
</dbReference>
<keyword evidence="8" id="KW-1185">Reference proteome</keyword>
<dbReference type="PROSITE" id="PS50931">
    <property type="entry name" value="HTH_LYSR"/>
    <property type="match status" value="1"/>
</dbReference>
<sequence length="328" mass="35116">MFDSRHVRTFAEVVRTGSYAAAARSLGYTQPAISQQMKVLERAVGTPLFVRVGRGLKLTDAGDVLATHAEGILGSIAAAHEQMKAITRLRAGRIRICGFPSANATLLPAAVARITEDHPGVRVELLEEEPPLSLTALARGDCDIALAFSYEDSEDNEGNGGNGGNGDNGHNAERQQGGGDLIEVPLLDDPLMLLMPADHPLARRRTVELREFADERWIAGCNRCRGHFVAACADAGFEPDIAFTTDDNLAVQGLVAAGTGVALMPGMVLSFMCHPKVAGRPVVPADHRRVSAFTPAGHQKVPATRLMLEALQEAAGELRPLKPRRARR</sequence>
<dbReference type="Proteomes" id="UP000283128">
    <property type="component" value="Unassembled WGS sequence"/>
</dbReference>
<dbReference type="GO" id="GO:0003677">
    <property type="term" value="F:DNA binding"/>
    <property type="evidence" value="ECO:0007669"/>
    <property type="project" value="UniProtKB-KW"/>
</dbReference>
<dbReference type="OrthoDB" id="3673085at2"/>
<dbReference type="SUPFAM" id="SSF53850">
    <property type="entry name" value="Periplasmic binding protein-like II"/>
    <property type="match status" value="1"/>
</dbReference>
<dbReference type="AlphaFoldDB" id="A0A437Q1P8"/>
<evidence type="ECO:0000256" key="2">
    <source>
        <dbReference type="ARBA" id="ARBA00023015"/>
    </source>
</evidence>
<dbReference type="RefSeq" id="WP_127826034.1">
    <property type="nucleotide sequence ID" value="NZ_RZYA01000001.1"/>
</dbReference>
<dbReference type="CDD" id="cd08423">
    <property type="entry name" value="PBP2_LTTR_like_6"/>
    <property type="match status" value="1"/>
</dbReference>
<dbReference type="InterPro" id="IPR036390">
    <property type="entry name" value="WH_DNA-bd_sf"/>
</dbReference>
<keyword evidence="4" id="KW-0804">Transcription</keyword>
<evidence type="ECO:0000256" key="1">
    <source>
        <dbReference type="ARBA" id="ARBA00009437"/>
    </source>
</evidence>
<dbReference type="EMBL" id="RZYA01000001">
    <property type="protein sequence ID" value="RVU28447.1"/>
    <property type="molecule type" value="Genomic_DNA"/>
</dbReference>
<evidence type="ECO:0000313" key="7">
    <source>
        <dbReference type="EMBL" id="RVU28447.1"/>
    </source>
</evidence>
<reference evidence="7 8" key="1">
    <citation type="submission" date="2019-01" db="EMBL/GenBank/DDBJ databases">
        <title>Genome sequences of Streptomyces and Rhizobium isolates collected from root and soil.</title>
        <authorList>
            <person name="Chhettri S."/>
            <person name="Sevigny J.L."/>
            <person name="Sen A."/>
            <person name="Ennis N."/>
            <person name="Tisa L."/>
        </authorList>
    </citation>
    <scope>NUCLEOTIDE SEQUENCE [LARGE SCALE GENOMIC DNA]</scope>
    <source>
        <strain evidence="7 8">San01</strain>
    </source>
</reference>